<proteinExistence type="predicted"/>
<accession>A0ABR8XE44</accession>
<dbReference type="Proteomes" id="UP000640930">
    <property type="component" value="Unassembled WGS sequence"/>
</dbReference>
<feature type="coiled-coil region" evidence="1">
    <location>
        <begin position="42"/>
        <end position="69"/>
    </location>
</feature>
<sequence>MKKGKIVFLGTFVLLSFITFLFTNNSLSKGETSEVSETSPKLLAENDKKQKEAEEIQSLLQEEDGLLEQVSNRLVEKGYEFSTMLAVFSSEDIQVKYIVSNKEVTESDQETIKSIFYELIEKNNFDADSFSLKVADRNDGPDW</sequence>
<evidence type="ECO:0000256" key="1">
    <source>
        <dbReference type="SAM" id="Coils"/>
    </source>
</evidence>
<organism evidence="2 3">
    <name type="scientific">Ureibacillus galli</name>
    <dbReference type="NCBI Taxonomy" id="2762222"/>
    <lineage>
        <taxon>Bacteria</taxon>
        <taxon>Bacillati</taxon>
        <taxon>Bacillota</taxon>
        <taxon>Bacilli</taxon>
        <taxon>Bacillales</taxon>
        <taxon>Caryophanaceae</taxon>
        <taxon>Ureibacillus</taxon>
    </lineage>
</organism>
<dbReference type="RefSeq" id="WP_191707907.1">
    <property type="nucleotide sequence ID" value="NZ_JACSQA010000019.1"/>
</dbReference>
<protein>
    <submittedName>
        <fullName evidence="2">Uncharacterized protein</fullName>
    </submittedName>
</protein>
<dbReference type="EMBL" id="JACSQA010000019">
    <property type="protein sequence ID" value="MBD8027488.1"/>
    <property type="molecule type" value="Genomic_DNA"/>
</dbReference>
<gene>
    <name evidence="2" type="ORF">H9636_12575</name>
</gene>
<comment type="caution">
    <text evidence="2">The sequence shown here is derived from an EMBL/GenBank/DDBJ whole genome shotgun (WGS) entry which is preliminary data.</text>
</comment>
<name>A0ABR8XE44_9BACL</name>
<evidence type="ECO:0000313" key="3">
    <source>
        <dbReference type="Proteomes" id="UP000640930"/>
    </source>
</evidence>
<reference evidence="2 3" key="1">
    <citation type="submission" date="2020-08" db="EMBL/GenBank/DDBJ databases">
        <title>A Genomic Blueprint of the Chicken Gut Microbiome.</title>
        <authorList>
            <person name="Gilroy R."/>
            <person name="Ravi A."/>
            <person name="Getino M."/>
            <person name="Pursley I."/>
            <person name="Horton D.L."/>
            <person name="Alikhan N.-F."/>
            <person name="Baker D."/>
            <person name="Gharbi K."/>
            <person name="Hall N."/>
            <person name="Watson M."/>
            <person name="Adriaenssens E.M."/>
            <person name="Foster-Nyarko E."/>
            <person name="Jarju S."/>
            <person name="Secka A."/>
            <person name="Antonio M."/>
            <person name="Oren A."/>
            <person name="Chaudhuri R."/>
            <person name="La Ragione R.M."/>
            <person name="Hildebrand F."/>
            <person name="Pallen M.J."/>
        </authorList>
    </citation>
    <scope>NUCLEOTIDE SEQUENCE [LARGE SCALE GENOMIC DNA]</scope>
    <source>
        <strain evidence="2 3">Re31</strain>
    </source>
</reference>
<evidence type="ECO:0000313" key="2">
    <source>
        <dbReference type="EMBL" id="MBD8027488.1"/>
    </source>
</evidence>
<keyword evidence="1" id="KW-0175">Coiled coil</keyword>
<keyword evidence="3" id="KW-1185">Reference proteome</keyword>